<feature type="region of interest" description="Disordered" evidence="1">
    <location>
        <begin position="1"/>
        <end position="74"/>
    </location>
</feature>
<reference evidence="2" key="1">
    <citation type="submission" date="2021-01" db="EMBL/GenBank/DDBJ databases">
        <title>Whole genome shotgun sequence of Actinoplanes tereljensis NBRC 105297.</title>
        <authorList>
            <person name="Komaki H."/>
            <person name="Tamura T."/>
        </authorList>
    </citation>
    <scope>NUCLEOTIDE SEQUENCE</scope>
    <source>
        <strain evidence="2">NBRC 105297</strain>
    </source>
</reference>
<feature type="compositionally biased region" description="Polar residues" evidence="1">
    <location>
        <begin position="58"/>
        <end position="74"/>
    </location>
</feature>
<sequence>MVAPSERASHGPSESIPATAAQFTPVSRPPTLKAQPSRSKPSHKRSKRNHKRSERNHNALSATTDQLHISQGRP</sequence>
<protein>
    <submittedName>
        <fullName evidence="2">Uncharacterized protein</fullName>
    </submittedName>
</protein>
<evidence type="ECO:0000256" key="1">
    <source>
        <dbReference type="SAM" id="MobiDB-lite"/>
    </source>
</evidence>
<dbReference type="Proteomes" id="UP000623608">
    <property type="component" value="Unassembled WGS sequence"/>
</dbReference>
<proteinExistence type="predicted"/>
<dbReference type="EMBL" id="BOMY01000016">
    <property type="protein sequence ID" value="GIF19671.1"/>
    <property type="molecule type" value="Genomic_DNA"/>
</dbReference>
<keyword evidence="3" id="KW-1185">Reference proteome</keyword>
<feature type="compositionally biased region" description="Basic residues" evidence="1">
    <location>
        <begin position="40"/>
        <end position="54"/>
    </location>
</feature>
<comment type="caution">
    <text evidence="2">The sequence shown here is derived from an EMBL/GenBank/DDBJ whole genome shotgun (WGS) entry which is preliminary data.</text>
</comment>
<evidence type="ECO:0000313" key="2">
    <source>
        <dbReference type="EMBL" id="GIF19671.1"/>
    </source>
</evidence>
<organism evidence="2 3">
    <name type="scientific">Paractinoplanes tereljensis</name>
    <dbReference type="NCBI Taxonomy" id="571912"/>
    <lineage>
        <taxon>Bacteria</taxon>
        <taxon>Bacillati</taxon>
        <taxon>Actinomycetota</taxon>
        <taxon>Actinomycetes</taxon>
        <taxon>Micromonosporales</taxon>
        <taxon>Micromonosporaceae</taxon>
        <taxon>Paractinoplanes</taxon>
    </lineage>
</organism>
<gene>
    <name evidence="2" type="ORF">Ate02nite_24010</name>
</gene>
<dbReference type="AlphaFoldDB" id="A0A919TRQ3"/>
<evidence type="ECO:0000313" key="3">
    <source>
        <dbReference type="Proteomes" id="UP000623608"/>
    </source>
</evidence>
<accession>A0A919TRQ3</accession>
<name>A0A919TRQ3_9ACTN</name>